<feature type="region of interest" description="Disordered" evidence="1">
    <location>
        <begin position="1"/>
        <end position="26"/>
    </location>
</feature>
<sequence>MDLMQGGSSKIRTAARPTHDGTHIADDAVPGLEKRSQECPPQYCIATIFKDASLDVVRDFFWDDDFRVKNTWDSICSTRLNGCTKTGTMVVCWVRKVRYLRDIPGNISGMHYKLYKFCRHCLPCLCSFHSSATTGSMLSVAGSGHLERRTTALIRCSMKCPPSGNTCHQNE</sequence>
<evidence type="ECO:0000313" key="2">
    <source>
        <dbReference type="EMBL" id="SPT19753.1"/>
    </source>
</evidence>
<proteinExistence type="predicted"/>
<feature type="compositionally biased region" description="Basic and acidic residues" evidence="1">
    <location>
        <begin position="17"/>
        <end position="26"/>
    </location>
</feature>
<protein>
    <submittedName>
        <fullName evidence="2">Uncharacterized protein</fullName>
    </submittedName>
</protein>
<organism evidence="2 3">
    <name type="scientific">Triticum aestivum</name>
    <name type="common">Wheat</name>
    <dbReference type="NCBI Taxonomy" id="4565"/>
    <lineage>
        <taxon>Eukaryota</taxon>
        <taxon>Viridiplantae</taxon>
        <taxon>Streptophyta</taxon>
        <taxon>Embryophyta</taxon>
        <taxon>Tracheophyta</taxon>
        <taxon>Spermatophyta</taxon>
        <taxon>Magnoliopsida</taxon>
        <taxon>Liliopsida</taxon>
        <taxon>Poales</taxon>
        <taxon>Poaceae</taxon>
        <taxon>BOP clade</taxon>
        <taxon>Pooideae</taxon>
        <taxon>Triticodae</taxon>
        <taxon>Triticeae</taxon>
        <taxon>Triticinae</taxon>
        <taxon>Triticum</taxon>
    </lineage>
</organism>
<accession>A0A7H4LMB5</accession>
<evidence type="ECO:0000256" key="1">
    <source>
        <dbReference type="SAM" id="MobiDB-lite"/>
    </source>
</evidence>
<gene>
    <name evidence="2" type="ORF">CAMPLR22A2D_LOCUS4378</name>
</gene>
<name>A0A7H4LMB5_WHEAT</name>
<dbReference type="EMBL" id="LS480641">
    <property type="protein sequence ID" value="SPT19753.1"/>
    <property type="molecule type" value="Genomic_DNA"/>
</dbReference>
<evidence type="ECO:0000313" key="3">
    <source>
        <dbReference type="Proteomes" id="UP000280104"/>
    </source>
</evidence>
<dbReference type="Proteomes" id="UP000280104">
    <property type="component" value="Chromosome II"/>
</dbReference>
<reference evidence="2 3" key="1">
    <citation type="submission" date="2018-05" db="EMBL/GenBank/DDBJ databases">
        <authorList>
            <person name="Thind KAUR A."/>
        </authorList>
    </citation>
    <scope>NUCLEOTIDE SEQUENCE [LARGE SCALE GENOMIC DNA]</scope>
</reference>
<dbReference type="AlphaFoldDB" id="A0A7H4LMB5"/>
<feature type="compositionally biased region" description="Polar residues" evidence="1">
    <location>
        <begin position="1"/>
        <end position="11"/>
    </location>
</feature>